<dbReference type="Gene3D" id="3.90.25.10">
    <property type="entry name" value="UDP-galactose 4-epimerase, domain 1"/>
    <property type="match status" value="1"/>
</dbReference>
<accession>A0A919SYW4</accession>
<dbReference type="PANTHER" id="PTHR43162">
    <property type="match status" value="1"/>
</dbReference>
<dbReference type="PANTHER" id="PTHR43162:SF1">
    <property type="entry name" value="PRESTALK A DIFFERENTIATION PROTEIN A"/>
    <property type="match status" value="1"/>
</dbReference>
<evidence type="ECO:0000313" key="3">
    <source>
        <dbReference type="Proteomes" id="UP000681340"/>
    </source>
</evidence>
<sequence length="276" mass="28146">MIVVTGATGNVGAPLVAELAAAGERVTAVSRRPATLPPGVRHVPADLTDAESLQPALDGAEALFVLVAGGGAGIDPDAVLGAAKAAGVRRVVLQSSQGVRTRPGAASHAPLREFEEALRGCGLEWTILRPGGFASNAYAWASSVRERRLVAAPFADVALPVVDPADLAACAAITLRGGHQSQVYELTGPAPISPPEQAAAIGRAIGAEVTFVELTRTEAAAALGAFMPPEVVAGTLDIMGSPTPGERTPSDDVARLLARPPRPFTAWAAVHADAFR</sequence>
<protein>
    <submittedName>
        <fullName evidence="2">NmrA family transcriptional regulator</fullName>
    </submittedName>
</protein>
<dbReference type="Pfam" id="PF13460">
    <property type="entry name" value="NAD_binding_10"/>
    <property type="match status" value="1"/>
</dbReference>
<proteinExistence type="predicted"/>
<dbReference type="InterPro" id="IPR036291">
    <property type="entry name" value="NAD(P)-bd_dom_sf"/>
</dbReference>
<name>A0A919SYW4_9ACTN</name>
<dbReference type="AlphaFoldDB" id="A0A919SYW4"/>
<evidence type="ECO:0000313" key="2">
    <source>
        <dbReference type="EMBL" id="GIM79941.1"/>
    </source>
</evidence>
<dbReference type="EMBL" id="BOQL01000086">
    <property type="protein sequence ID" value="GIM79941.1"/>
    <property type="molecule type" value="Genomic_DNA"/>
</dbReference>
<feature type="domain" description="NAD(P)-binding" evidence="1">
    <location>
        <begin position="6"/>
        <end position="136"/>
    </location>
</feature>
<comment type="caution">
    <text evidence="2">The sequence shown here is derived from an EMBL/GenBank/DDBJ whole genome shotgun (WGS) entry which is preliminary data.</text>
</comment>
<keyword evidence="3" id="KW-1185">Reference proteome</keyword>
<reference evidence="2" key="1">
    <citation type="submission" date="2021-03" db="EMBL/GenBank/DDBJ databases">
        <title>Whole genome shotgun sequence of Actinoplanes auranticolor NBRC 12245.</title>
        <authorList>
            <person name="Komaki H."/>
            <person name="Tamura T."/>
        </authorList>
    </citation>
    <scope>NUCLEOTIDE SEQUENCE</scope>
    <source>
        <strain evidence="2">NBRC 12245</strain>
    </source>
</reference>
<dbReference type="Proteomes" id="UP000681340">
    <property type="component" value="Unassembled WGS sequence"/>
</dbReference>
<evidence type="ECO:0000259" key="1">
    <source>
        <dbReference type="Pfam" id="PF13460"/>
    </source>
</evidence>
<gene>
    <name evidence="2" type="ORF">Aau02nite_88210</name>
</gene>
<dbReference type="InterPro" id="IPR016040">
    <property type="entry name" value="NAD(P)-bd_dom"/>
</dbReference>
<dbReference type="Gene3D" id="3.40.50.720">
    <property type="entry name" value="NAD(P)-binding Rossmann-like Domain"/>
    <property type="match status" value="1"/>
</dbReference>
<organism evidence="2 3">
    <name type="scientific">Actinoplanes auranticolor</name>
    <dbReference type="NCBI Taxonomy" id="47988"/>
    <lineage>
        <taxon>Bacteria</taxon>
        <taxon>Bacillati</taxon>
        <taxon>Actinomycetota</taxon>
        <taxon>Actinomycetes</taxon>
        <taxon>Micromonosporales</taxon>
        <taxon>Micromonosporaceae</taxon>
        <taxon>Actinoplanes</taxon>
    </lineage>
</organism>
<dbReference type="SUPFAM" id="SSF51735">
    <property type="entry name" value="NAD(P)-binding Rossmann-fold domains"/>
    <property type="match status" value="1"/>
</dbReference>
<dbReference type="InterPro" id="IPR051604">
    <property type="entry name" value="Ergot_Alk_Oxidoreductase"/>
</dbReference>
<dbReference type="RefSeq" id="WP_212994598.1">
    <property type="nucleotide sequence ID" value="NZ_BAABEA010000052.1"/>
</dbReference>